<evidence type="ECO:0000259" key="4">
    <source>
        <dbReference type="PROSITE" id="PS50977"/>
    </source>
</evidence>
<dbReference type="InterPro" id="IPR036271">
    <property type="entry name" value="Tet_transcr_reg_TetR-rel_C_sf"/>
</dbReference>
<evidence type="ECO:0000256" key="3">
    <source>
        <dbReference type="SAM" id="MobiDB-lite"/>
    </source>
</evidence>
<dbReference type="Pfam" id="PF00440">
    <property type="entry name" value="TetR_N"/>
    <property type="match status" value="1"/>
</dbReference>
<dbReference type="Pfam" id="PF17939">
    <property type="entry name" value="TetR_C_30"/>
    <property type="match status" value="1"/>
</dbReference>
<evidence type="ECO:0000313" key="6">
    <source>
        <dbReference type="Proteomes" id="UP000472335"/>
    </source>
</evidence>
<accession>A0A6G4UY63</accession>
<feature type="region of interest" description="Disordered" evidence="3">
    <location>
        <begin position="175"/>
        <end position="198"/>
    </location>
</feature>
<dbReference type="SUPFAM" id="SSF48498">
    <property type="entry name" value="Tetracyclin repressor-like, C-terminal domain"/>
    <property type="match status" value="1"/>
</dbReference>
<organism evidence="5 6">
    <name type="scientific">Streptomyces scabichelini</name>
    <dbReference type="NCBI Taxonomy" id="2711217"/>
    <lineage>
        <taxon>Bacteria</taxon>
        <taxon>Bacillati</taxon>
        <taxon>Actinomycetota</taxon>
        <taxon>Actinomycetes</taxon>
        <taxon>Kitasatosporales</taxon>
        <taxon>Streptomycetaceae</taxon>
        <taxon>Streptomyces</taxon>
    </lineage>
</organism>
<dbReference type="InterPro" id="IPR050109">
    <property type="entry name" value="HTH-type_TetR-like_transc_reg"/>
</dbReference>
<proteinExistence type="predicted"/>
<gene>
    <name evidence="5" type="ORF">G5C60_03300</name>
</gene>
<evidence type="ECO:0000313" key="5">
    <source>
        <dbReference type="EMBL" id="NGO06718.1"/>
    </source>
</evidence>
<dbReference type="Gene3D" id="1.10.357.10">
    <property type="entry name" value="Tetracycline Repressor, domain 2"/>
    <property type="match status" value="1"/>
</dbReference>
<protein>
    <submittedName>
        <fullName evidence="5">TetR/AcrR family transcriptional regulator</fullName>
    </submittedName>
</protein>
<keyword evidence="1 2" id="KW-0238">DNA-binding</keyword>
<dbReference type="GO" id="GO:0000976">
    <property type="term" value="F:transcription cis-regulatory region binding"/>
    <property type="evidence" value="ECO:0007669"/>
    <property type="project" value="TreeGrafter"/>
</dbReference>
<reference evidence="5 6" key="1">
    <citation type="submission" date="2020-02" db="EMBL/GenBank/DDBJ databases">
        <title>Whole-genome analyses of novel actinobacteria.</title>
        <authorList>
            <person name="Sahin N."/>
            <person name="Gencbay T."/>
        </authorList>
    </citation>
    <scope>NUCLEOTIDE SEQUENCE [LARGE SCALE GENOMIC DNA]</scope>
    <source>
        <strain evidence="5 6">HC44</strain>
    </source>
</reference>
<sequence length="223" mass="23945">MNDTRPASTRERLLDAAERLFAQHGFAATSLRTVTVAADANVAAVNYHFGSKEGLFRAVVERAMASVNSERLRLLQELRASGHKPTIEELVRAFVVTGASILEHSGERGTTVARFLGRVMCEPDPAIRHLFGSEVGPAEGQYLDALRAALPQLPPEEVEFRYRAMVGLLGLHQSGSLGDLHPDRPDGPDDSVAAPEEDTERLVTLLTAAFKAPAAAGRLPSAG</sequence>
<comment type="caution">
    <text evidence="5">The sequence shown here is derived from an EMBL/GenBank/DDBJ whole genome shotgun (WGS) entry which is preliminary data.</text>
</comment>
<evidence type="ECO:0000256" key="1">
    <source>
        <dbReference type="ARBA" id="ARBA00023125"/>
    </source>
</evidence>
<keyword evidence="6" id="KW-1185">Reference proteome</keyword>
<dbReference type="GO" id="GO:0003700">
    <property type="term" value="F:DNA-binding transcription factor activity"/>
    <property type="evidence" value="ECO:0007669"/>
    <property type="project" value="TreeGrafter"/>
</dbReference>
<dbReference type="PANTHER" id="PTHR30055:SF235">
    <property type="entry name" value="TRANSCRIPTIONAL REGULATORY PROTEIN"/>
    <property type="match status" value="1"/>
</dbReference>
<name>A0A6G4UY63_9ACTN</name>
<feature type="DNA-binding region" description="H-T-H motif" evidence="2">
    <location>
        <begin position="30"/>
        <end position="49"/>
    </location>
</feature>
<evidence type="ECO:0000256" key="2">
    <source>
        <dbReference type="PROSITE-ProRule" id="PRU00335"/>
    </source>
</evidence>
<dbReference type="InterPro" id="IPR041586">
    <property type="entry name" value="PsrA_TetR_C"/>
</dbReference>
<dbReference type="PROSITE" id="PS01081">
    <property type="entry name" value="HTH_TETR_1"/>
    <property type="match status" value="1"/>
</dbReference>
<feature type="domain" description="HTH tetR-type" evidence="4">
    <location>
        <begin position="7"/>
        <end position="67"/>
    </location>
</feature>
<dbReference type="EMBL" id="JAAKZY010000006">
    <property type="protein sequence ID" value="NGO06718.1"/>
    <property type="molecule type" value="Genomic_DNA"/>
</dbReference>
<dbReference type="PRINTS" id="PR00455">
    <property type="entry name" value="HTHTETR"/>
</dbReference>
<dbReference type="AlphaFoldDB" id="A0A6G4UY63"/>
<dbReference type="InterPro" id="IPR009057">
    <property type="entry name" value="Homeodomain-like_sf"/>
</dbReference>
<dbReference type="PROSITE" id="PS50977">
    <property type="entry name" value="HTH_TETR_2"/>
    <property type="match status" value="1"/>
</dbReference>
<dbReference type="InterPro" id="IPR001647">
    <property type="entry name" value="HTH_TetR"/>
</dbReference>
<dbReference type="Proteomes" id="UP000472335">
    <property type="component" value="Unassembled WGS sequence"/>
</dbReference>
<dbReference type="InterPro" id="IPR023772">
    <property type="entry name" value="DNA-bd_HTH_TetR-type_CS"/>
</dbReference>
<dbReference type="SUPFAM" id="SSF46689">
    <property type="entry name" value="Homeodomain-like"/>
    <property type="match status" value="1"/>
</dbReference>
<dbReference type="RefSeq" id="WP_165254636.1">
    <property type="nucleotide sequence ID" value="NZ_JAAKZY010000006.1"/>
</dbReference>
<dbReference type="PANTHER" id="PTHR30055">
    <property type="entry name" value="HTH-TYPE TRANSCRIPTIONAL REGULATOR RUTR"/>
    <property type="match status" value="1"/>
</dbReference>